<sequence>MPKLPVNRHRTSLLQSHLHPSSPSSFPLLPHPLTPSFLFDGRSPVIQDIVEFPPFYLFPCQTREYWGFCNFNRRQLIVARDTK</sequence>
<reference evidence="1 2" key="1">
    <citation type="submission" date="2021-06" db="EMBL/GenBank/DDBJ databases">
        <title>Caerostris extrusa draft genome.</title>
        <authorList>
            <person name="Kono N."/>
            <person name="Arakawa K."/>
        </authorList>
    </citation>
    <scope>NUCLEOTIDE SEQUENCE [LARGE SCALE GENOMIC DNA]</scope>
</reference>
<keyword evidence="2" id="KW-1185">Reference proteome</keyword>
<evidence type="ECO:0000313" key="1">
    <source>
        <dbReference type="EMBL" id="GIY85424.1"/>
    </source>
</evidence>
<protein>
    <submittedName>
        <fullName evidence="1">Uncharacterized protein</fullName>
    </submittedName>
</protein>
<accession>A0AAV4WUD6</accession>
<organism evidence="1 2">
    <name type="scientific">Caerostris extrusa</name>
    <name type="common">Bark spider</name>
    <name type="synonym">Caerostris bankana</name>
    <dbReference type="NCBI Taxonomy" id="172846"/>
    <lineage>
        <taxon>Eukaryota</taxon>
        <taxon>Metazoa</taxon>
        <taxon>Ecdysozoa</taxon>
        <taxon>Arthropoda</taxon>
        <taxon>Chelicerata</taxon>
        <taxon>Arachnida</taxon>
        <taxon>Araneae</taxon>
        <taxon>Araneomorphae</taxon>
        <taxon>Entelegynae</taxon>
        <taxon>Araneoidea</taxon>
        <taxon>Araneidae</taxon>
        <taxon>Caerostris</taxon>
    </lineage>
</organism>
<name>A0AAV4WUD6_CAEEX</name>
<dbReference type="EMBL" id="BPLR01016658">
    <property type="protein sequence ID" value="GIY85424.1"/>
    <property type="molecule type" value="Genomic_DNA"/>
</dbReference>
<evidence type="ECO:0000313" key="2">
    <source>
        <dbReference type="Proteomes" id="UP001054945"/>
    </source>
</evidence>
<proteinExistence type="predicted"/>
<dbReference type="Proteomes" id="UP001054945">
    <property type="component" value="Unassembled WGS sequence"/>
</dbReference>
<dbReference type="AlphaFoldDB" id="A0AAV4WUD6"/>
<gene>
    <name evidence="1" type="ORF">CEXT_465211</name>
</gene>
<comment type="caution">
    <text evidence="1">The sequence shown here is derived from an EMBL/GenBank/DDBJ whole genome shotgun (WGS) entry which is preliminary data.</text>
</comment>